<organism evidence="4 5">
    <name type="scientific">Lymnaea stagnalis</name>
    <name type="common">Great pond snail</name>
    <name type="synonym">Helix stagnalis</name>
    <dbReference type="NCBI Taxonomy" id="6523"/>
    <lineage>
        <taxon>Eukaryota</taxon>
        <taxon>Metazoa</taxon>
        <taxon>Spiralia</taxon>
        <taxon>Lophotrochozoa</taxon>
        <taxon>Mollusca</taxon>
        <taxon>Gastropoda</taxon>
        <taxon>Heterobranchia</taxon>
        <taxon>Euthyneura</taxon>
        <taxon>Panpulmonata</taxon>
        <taxon>Hygrophila</taxon>
        <taxon>Lymnaeoidea</taxon>
        <taxon>Lymnaeidae</taxon>
        <taxon>Lymnaea</taxon>
    </lineage>
</organism>
<keyword evidence="3" id="KW-0560">Oxidoreductase</keyword>
<dbReference type="PANTHER" id="PTHR11592">
    <property type="entry name" value="GLUTATHIONE PEROXIDASE"/>
    <property type="match status" value="1"/>
</dbReference>
<dbReference type="SUPFAM" id="SSF52833">
    <property type="entry name" value="Thioredoxin-like"/>
    <property type="match status" value="1"/>
</dbReference>
<dbReference type="Pfam" id="PF00255">
    <property type="entry name" value="GSHPx"/>
    <property type="match status" value="1"/>
</dbReference>
<sequence length="84" mass="9303">MRASRSSFSSILQLLRPIEFSFQKVKYSYSIGSCASILNMAAGGDNWKKAKSIYEFSALDIDGNNVSLEKYRGKVCLIVNVASK</sequence>
<comment type="caution">
    <text evidence="4">The sequence shown here is derived from an EMBL/GenBank/DDBJ whole genome shotgun (WGS) entry which is preliminary data.</text>
</comment>
<dbReference type="GO" id="GO:0004601">
    <property type="term" value="F:peroxidase activity"/>
    <property type="evidence" value="ECO:0007669"/>
    <property type="project" value="UniProtKB-KW"/>
</dbReference>
<reference evidence="4 5" key="1">
    <citation type="submission" date="2024-04" db="EMBL/GenBank/DDBJ databases">
        <authorList>
            <consortium name="Genoscope - CEA"/>
            <person name="William W."/>
        </authorList>
    </citation>
    <scope>NUCLEOTIDE SEQUENCE [LARGE SCALE GENOMIC DNA]</scope>
</reference>
<keyword evidence="2" id="KW-0575">Peroxidase</keyword>
<evidence type="ECO:0000313" key="4">
    <source>
        <dbReference type="EMBL" id="CAL1540069.1"/>
    </source>
</evidence>
<dbReference type="InterPro" id="IPR036249">
    <property type="entry name" value="Thioredoxin-like_sf"/>
</dbReference>
<evidence type="ECO:0000256" key="1">
    <source>
        <dbReference type="ARBA" id="ARBA00006926"/>
    </source>
</evidence>
<protein>
    <recommendedName>
        <fullName evidence="6">Glutathione peroxidase</fullName>
    </recommendedName>
</protein>
<name>A0AAV2I0M3_LYMST</name>
<dbReference type="Proteomes" id="UP001497497">
    <property type="component" value="Unassembled WGS sequence"/>
</dbReference>
<dbReference type="GO" id="GO:0006979">
    <property type="term" value="P:response to oxidative stress"/>
    <property type="evidence" value="ECO:0007669"/>
    <property type="project" value="InterPro"/>
</dbReference>
<evidence type="ECO:0008006" key="6">
    <source>
        <dbReference type="Google" id="ProtNLM"/>
    </source>
</evidence>
<dbReference type="AlphaFoldDB" id="A0AAV2I0M3"/>
<dbReference type="EMBL" id="CAXITT010000369">
    <property type="protein sequence ID" value="CAL1540069.1"/>
    <property type="molecule type" value="Genomic_DNA"/>
</dbReference>
<accession>A0AAV2I0M3</accession>
<dbReference type="Gene3D" id="3.40.30.10">
    <property type="entry name" value="Glutaredoxin"/>
    <property type="match status" value="1"/>
</dbReference>
<dbReference type="PANTHER" id="PTHR11592:SF134">
    <property type="entry name" value="PHOSPHOLIPID HYDROPEROXIDE GLUTATHIONE PEROXIDASE"/>
    <property type="match status" value="1"/>
</dbReference>
<dbReference type="PROSITE" id="PS51355">
    <property type="entry name" value="GLUTATHIONE_PEROXID_3"/>
    <property type="match status" value="1"/>
</dbReference>
<evidence type="ECO:0000256" key="3">
    <source>
        <dbReference type="ARBA" id="ARBA00023002"/>
    </source>
</evidence>
<evidence type="ECO:0000313" key="5">
    <source>
        <dbReference type="Proteomes" id="UP001497497"/>
    </source>
</evidence>
<dbReference type="InterPro" id="IPR000889">
    <property type="entry name" value="Glutathione_peroxidase"/>
</dbReference>
<evidence type="ECO:0000256" key="2">
    <source>
        <dbReference type="ARBA" id="ARBA00022559"/>
    </source>
</evidence>
<proteinExistence type="inferred from homology"/>
<keyword evidence="5" id="KW-1185">Reference proteome</keyword>
<gene>
    <name evidence="4" type="ORF">GSLYS_00013802001</name>
</gene>
<comment type="similarity">
    <text evidence="1">Belongs to the glutathione peroxidase family.</text>
</comment>